<dbReference type="RefSeq" id="WP_206723151.1">
    <property type="nucleotide sequence ID" value="NZ_CP071090.1"/>
</dbReference>
<name>A0ABX7NW03_9BACT</name>
<gene>
    <name evidence="1" type="ORF">JY651_41435</name>
</gene>
<keyword evidence="2" id="KW-1185">Reference proteome</keyword>
<accession>A0ABX7NW03</accession>
<dbReference type="EMBL" id="CP071090">
    <property type="protein sequence ID" value="QSQ21574.1"/>
    <property type="molecule type" value="Genomic_DNA"/>
</dbReference>
<protein>
    <submittedName>
        <fullName evidence="1">Uncharacterized protein</fullName>
    </submittedName>
</protein>
<proteinExistence type="predicted"/>
<evidence type="ECO:0000313" key="2">
    <source>
        <dbReference type="Proteomes" id="UP000662747"/>
    </source>
</evidence>
<organism evidence="1 2">
    <name type="scientific">Pyxidicoccus parkwayensis</name>
    <dbReference type="NCBI Taxonomy" id="2813578"/>
    <lineage>
        <taxon>Bacteria</taxon>
        <taxon>Pseudomonadati</taxon>
        <taxon>Myxococcota</taxon>
        <taxon>Myxococcia</taxon>
        <taxon>Myxococcales</taxon>
        <taxon>Cystobacterineae</taxon>
        <taxon>Myxococcaceae</taxon>
        <taxon>Pyxidicoccus</taxon>
    </lineage>
</organism>
<sequence length="134" mass="14388">MADNDKLAGTLKAARADRKGVQLKLERPVGTLNTVAMRLVVSGKMAGQARRQFHNAVFTGPETITLPDDFLPTAGEGWVQATFSVADVTGAGAKFVEKGTLVLSNGQQEQLWDDFNLPAGAQADFINLVWTVTE</sequence>
<reference evidence="1 2" key="1">
    <citation type="submission" date="2021-02" db="EMBL/GenBank/DDBJ databases">
        <title>De Novo genome assembly of isolated myxobacteria.</title>
        <authorList>
            <person name="Stevens D.C."/>
        </authorList>
    </citation>
    <scope>NUCLEOTIDE SEQUENCE [LARGE SCALE GENOMIC DNA]</scope>
    <source>
        <strain evidence="2">SCPEA02</strain>
    </source>
</reference>
<dbReference type="Proteomes" id="UP000662747">
    <property type="component" value="Chromosome"/>
</dbReference>
<evidence type="ECO:0000313" key="1">
    <source>
        <dbReference type="EMBL" id="QSQ21574.1"/>
    </source>
</evidence>